<proteinExistence type="predicted"/>
<dbReference type="EMBL" id="QYBB01000010">
    <property type="protein sequence ID" value="RYC32009.1"/>
    <property type="molecule type" value="Genomic_DNA"/>
</dbReference>
<comment type="caution">
    <text evidence="1">The sequence shown here is derived from an EMBL/GenBank/DDBJ whole genome shotgun (WGS) entry which is preliminary data.</text>
</comment>
<accession>A0A4Q2U5Y9</accession>
<dbReference type="AlphaFoldDB" id="A0A4Q2U5Y9"/>
<keyword evidence="2" id="KW-1185">Reference proteome</keyword>
<name>A0A4Q2U5Y9_9HYPH</name>
<sequence length="93" mass="9427">MLSKILAAFGFGWRRLGDASTFSWILPATWGAAVGAADSIATALVSAACKVPPDLWIPLAASVALLVLAAGQPVLRHSGASSRSGHDGANSRA</sequence>
<reference evidence="1 2" key="2">
    <citation type="submission" date="2019-02" db="EMBL/GenBank/DDBJ databases">
        <title>'Lichenibacterium ramalinii' gen. nov. sp. nov., 'Lichenibacterium minor' gen. nov. sp. nov.</title>
        <authorList>
            <person name="Pankratov T."/>
        </authorList>
    </citation>
    <scope>NUCLEOTIDE SEQUENCE [LARGE SCALE GENOMIC DNA]</scope>
    <source>
        <strain evidence="1 2">RmlP026</strain>
    </source>
</reference>
<evidence type="ECO:0000313" key="1">
    <source>
        <dbReference type="EMBL" id="RYC32009.1"/>
    </source>
</evidence>
<organism evidence="1 2">
    <name type="scientific">Lichenibacterium minor</name>
    <dbReference type="NCBI Taxonomy" id="2316528"/>
    <lineage>
        <taxon>Bacteria</taxon>
        <taxon>Pseudomonadati</taxon>
        <taxon>Pseudomonadota</taxon>
        <taxon>Alphaproteobacteria</taxon>
        <taxon>Hyphomicrobiales</taxon>
        <taxon>Lichenihabitantaceae</taxon>
        <taxon>Lichenibacterium</taxon>
    </lineage>
</organism>
<evidence type="ECO:0000313" key="2">
    <source>
        <dbReference type="Proteomes" id="UP000290759"/>
    </source>
</evidence>
<protein>
    <submittedName>
        <fullName evidence="1">Uncharacterized protein</fullName>
    </submittedName>
</protein>
<dbReference type="RefSeq" id="WP_129226556.1">
    <property type="nucleotide sequence ID" value="NZ_QYBB01000010.1"/>
</dbReference>
<gene>
    <name evidence="1" type="ORF">D3273_11370</name>
</gene>
<dbReference type="Proteomes" id="UP000290759">
    <property type="component" value="Unassembled WGS sequence"/>
</dbReference>
<reference evidence="1 2" key="1">
    <citation type="submission" date="2018-12" db="EMBL/GenBank/DDBJ databases">
        <authorList>
            <person name="Grouzdev D.S."/>
            <person name="Krutkina M.S."/>
        </authorList>
    </citation>
    <scope>NUCLEOTIDE SEQUENCE [LARGE SCALE GENOMIC DNA]</scope>
    <source>
        <strain evidence="1 2">RmlP026</strain>
    </source>
</reference>